<proteinExistence type="predicted"/>
<accession>A0A397TYR2</accession>
<evidence type="ECO:0000313" key="2">
    <source>
        <dbReference type="Proteomes" id="UP000266673"/>
    </source>
</evidence>
<reference evidence="1 2" key="1">
    <citation type="submission" date="2018-06" db="EMBL/GenBank/DDBJ databases">
        <title>Comparative genomics reveals the genomic features of Rhizophagus irregularis, R. cerebriforme, R. diaphanum and Gigaspora rosea, and their symbiotic lifestyle signature.</title>
        <authorList>
            <person name="Morin E."/>
            <person name="San Clemente H."/>
            <person name="Chen E.C.H."/>
            <person name="De La Providencia I."/>
            <person name="Hainaut M."/>
            <person name="Kuo A."/>
            <person name="Kohler A."/>
            <person name="Murat C."/>
            <person name="Tang N."/>
            <person name="Roy S."/>
            <person name="Loubradou J."/>
            <person name="Henrissat B."/>
            <person name="Grigoriev I.V."/>
            <person name="Corradi N."/>
            <person name="Roux C."/>
            <person name="Martin F.M."/>
        </authorList>
    </citation>
    <scope>NUCLEOTIDE SEQUENCE [LARGE SCALE GENOMIC DNA]</scope>
    <source>
        <strain evidence="1 2">DAOM 194757</strain>
    </source>
</reference>
<name>A0A397TYR2_9GLOM</name>
<keyword evidence="2" id="KW-1185">Reference proteome</keyword>
<evidence type="ECO:0000313" key="1">
    <source>
        <dbReference type="EMBL" id="RIB01957.1"/>
    </source>
</evidence>
<evidence type="ECO:0008006" key="3">
    <source>
        <dbReference type="Google" id="ProtNLM"/>
    </source>
</evidence>
<protein>
    <recommendedName>
        <fullName evidence="3">Protein kinase domain-containing protein</fullName>
    </recommendedName>
</protein>
<dbReference type="STRING" id="44941.A0A397TYR2"/>
<dbReference type="OrthoDB" id="2429095at2759"/>
<dbReference type="EMBL" id="QKWP01002867">
    <property type="protein sequence ID" value="RIB01957.1"/>
    <property type="molecule type" value="Genomic_DNA"/>
</dbReference>
<organism evidence="1 2">
    <name type="scientific">Gigaspora rosea</name>
    <dbReference type="NCBI Taxonomy" id="44941"/>
    <lineage>
        <taxon>Eukaryota</taxon>
        <taxon>Fungi</taxon>
        <taxon>Fungi incertae sedis</taxon>
        <taxon>Mucoromycota</taxon>
        <taxon>Glomeromycotina</taxon>
        <taxon>Glomeromycetes</taxon>
        <taxon>Diversisporales</taxon>
        <taxon>Gigasporaceae</taxon>
        <taxon>Gigaspora</taxon>
    </lineage>
</organism>
<comment type="caution">
    <text evidence="1">The sequence shown here is derived from an EMBL/GenBank/DDBJ whole genome shotgun (WGS) entry which is preliminary data.</text>
</comment>
<dbReference type="AlphaFoldDB" id="A0A397TYR2"/>
<dbReference type="Proteomes" id="UP000266673">
    <property type="component" value="Unassembled WGS sequence"/>
</dbReference>
<gene>
    <name evidence="1" type="ORF">C2G38_2229178</name>
</gene>
<sequence length="260" mass="30502">MYIEESSLNINNNLSTEWTTDFTCQDQINIDSLNIYNNPSTEWSADFTQVYEDQTNNSLPTEWSMELAQDQTTISLPKVYNNLFIEWSTDFSQDQIIRLSTEFTNNIPFMEWNLNFTQTNTSSLNIYNNSIIELSVGITQNNEDQTNHHLSIEWTTCFAQDQTNTNLSNIYNAEILNIMRNKLIICNSNVIKSNLEFFRMNNLQIFEYLAKGGFSKIYKATWVNGPITRWCHKLQRYNRIENHDVVLKILNNSEKMNSDF</sequence>